<organism evidence="2 3">
    <name type="scientific">Legionella drozanskii LLAP-1</name>
    <dbReference type="NCBI Taxonomy" id="1212489"/>
    <lineage>
        <taxon>Bacteria</taxon>
        <taxon>Pseudomonadati</taxon>
        <taxon>Pseudomonadota</taxon>
        <taxon>Gammaproteobacteria</taxon>
        <taxon>Legionellales</taxon>
        <taxon>Legionellaceae</taxon>
        <taxon>Legionella</taxon>
    </lineage>
</organism>
<keyword evidence="3" id="KW-1185">Reference proteome</keyword>
<evidence type="ECO:0000313" key="2">
    <source>
        <dbReference type="EMBL" id="KTC93142.1"/>
    </source>
</evidence>
<feature type="compositionally biased region" description="Basic and acidic residues" evidence="1">
    <location>
        <begin position="53"/>
        <end position="63"/>
    </location>
</feature>
<dbReference type="RefSeq" id="WP_058494863.1">
    <property type="nucleotide sequence ID" value="NZ_CAAAIU010000003.1"/>
</dbReference>
<comment type="caution">
    <text evidence="2">The sequence shown here is derived from an EMBL/GenBank/DDBJ whole genome shotgun (WGS) entry which is preliminary data.</text>
</comment>
<feature type="region of interest" description="Disordered" evidence="1">
    <location>
        <begin position="42"/>
        <end position="63"/>
    </location>
</feature>
<protein>
    <submittedName>
        <fullName evidence="2">Uncharacterized protein</fullName>
    </submittedName>
</protein>
<evidence type="ECO:0000256" key="1">
    <source>
        <dbReference type="SAM" id="MobiDB-lite"/>
    </source>
</evidence>
<proteinExistence type="predicted"/>
<name>A0A0W0TC50_9GAMM</name>
<evidence type="ECO:0000313" key="3">
    <source>
        <dbReference type="Proteomes" id="UP000054736"/>
    </source>
</evidence>
<dbReference type="EMBL" id="LNXY01000003">
    <property type="protein sequence ID" value="KTC93142.1"/>
    <property type="molecule type" value="Genomic_DNA"/>
</dbReference>
<dbReference type="Proteomes" id="UP000054736">
    <property type="component" value="Unassembled WGS sequence"/>
</dbReference>
<accession>A0A0W0TC50</accession>
<sequence>MLRAALNQLKEVGTTAAATAGSSLVAYSTYCVGSSLYEFFKSPSKENSSATEQEEKKDNNLGY</sequence>
<reference evidence="2 3" key="1">
    <citation type="submission" date="2015-11" db="EMBL/GenBank/DDBJ databases">
        <title>Genomic analysis of 38 Legionella species identifies large and diverse effector repertoires.</title>
        <authorList>
            <person name="Burstein D."/>
            <person name="Amaro F."/>
            <person name="Zusman T."/>
            <person name="Lifshitz Z."/>
            <person name="Cohen O."/>
            <person name="Gilbert J.A."/>
            <person name="Pupko T."/>
            <person name="Shuman H.A."/>
            <person name="Segal G."/>
        </authorList>
    </citation>
    <scope>NUCLEOTIDE SEQUENCE [LARGE SCALE GENOMIC DNA]</scope>
    <source>
        <strain evidence="2 3">ATCC 700990</strain>
    </source>
</reference>
<dbReference type="PATRIC" id="fig|1212489.4.peg.530"/>
<gene>
    <name evidence="2" type="ORF">Ldro_0513</name>
</gene>
<dbReference type="AlphaFoldDB" id="A0A0W0TC50"/>